<dbReference type="Proteomes" id="UP000027093">
    <property type="component" value="Chromosome"/>
</dbReference>
<dbReference type="AlphaFoldDB" id="A0A060HGE5"/>
<dbReference type="RefSeq" id="WP_075054651.1">
    <property type="nucleotide sequence ID" value="NZ_CP007536.1"/>
</dbReference>
<keyword evidence="2" id="KW-1185">Reference proteome</keyword>
<dbReference type="EMBL" id="CP007536">
    <property type="protein sequence ID" value="AIC15699.1"/>
    <property type="molecule type" value="Genomic_DNA"/>
</dbReference>
<sequence>MKSGMNAAIWMTIAPAMVALLIAPAIALPSPAFAASYHVSSEASCKALPLSGGNATWASSTHWCTIPAGSTLTLSGNYTLAIDSGVMLINEGAIQNGGGATITIASGAMIHNIGTFDNTGKVEGSGIILNIGVLNNAATIALSSPGGIENTKTGILANSAFVNTGFLTNAGTLINSGIINSKTHVENTGTIINSGTIKSPPP</sequence>
<proteinExistence type="predicted"/>
<dbReference type="GeneID" id="74946722"/>
<organism evidence="1 2">
    <name type="scientific">Nitrososphaera viennensis EN76</name>
    <dbReference type="NCBI Taxonomy" id="926571"/>
    <lineage>
        <taxon>Archaea</taxon>
        <taxon>Nitrososphaerota</taxon>
        <taxon>Nitrososphaeria</taxon>
        <taxon>Nitrososphaerales</taxon>
        <taxon>Nitrososphaeraceae</taxon>
        <taxon>Nitrososphaera</taxon>
    </lineage>
</organism>
<reference evidence="1 2" key="1">
    <citation type="journal article" date="2014" name="Int. J. Syst. Evol. Microbiol.">
        <title>Nitrososphaera viennensis gen. nov., sp. nov., an aerobic and mesophilic, ammonia-oxidizing archaeon from soil and a member of the archaeal phylum Thaumarchaeota.</title>
        <authorList>
            <person name="Stieglmeier M."/>
            <person name="Klingl A."/>
            <person name="Alves R.J."/>
            <person name="Rittmann S.K."/>
            <person name="Melcher M."/>
            <person name="Leisch N."/>
            <person name="Schleper C."/>
        </authorList>
    </citation>
    <scope>NUCLEOTIDE SEQUENCE [LARGE SCALE GENOMIC DNA]</scope>
    <source>
        <strain evidence="1">EN76</strain>
    </source>
</reference>
<accession>A0A060HGE5</accession>
<dbReference type="OrthoDB" id="380829at2157"/>
<dbReference type="HOGENOM" id="CLU_1275265_0_0_2"/>
<dbReference type="KEGG" id="nvn:NVIE_014580"/>
<evidence type="ECO:0000313" key="1">
    <source>
        <dbReference type="EMBL" id="AIC15699.1"/>
    </source>
</evidence>
<evidence type="ECO:0000313" key="2">
    <source>
        <dbReference type="Proteomes" id="UP000027093"/>
    </source>
</evidence>
<gene>
    <name evidence="1" type="ORF">NVIE_014580</name>
</gene>
<dbReference type="STRING" id="926571.NVIE_014580"/>
<protein>
    <submittedName>
        <fullName evidence="1">Putative Outer membrane autotransporter barrel domain-containing protein</fullName>
    </submittedName>
</protein>
<name>A0A060HGE5_9ARCH</name>